<feature type="region of interest" description="Disordered" evidence="1">
    <location>
        <begin position="110"/>
        <end position="135"/>
    </location>
</feature>
<evidence type="ECO:0000256" key="1">
    <source>
        <dbReference type="SAM" id="MobiDB-lite"/>
    </source>
</evidence>
<sequence>MAQRQEPQDDSIIRAAKNLLRELRTNPTHEVHRQIEQLLAQNRELSWLDIGATDTELHGLRYQILLKALESLKANPSLTSYTFTFTRFSVLREEWGFTPRDLGTTAEKLREIAASTPGGKRSRLYRRGTKRSKAP</sequence>
<protein>
    <submittedName>
        <fullName evidence="2">Uncharacterized protein</fullName>
    </submittedName>
</protein>
<organism evidence="2 3">
    <name type="scientific">Candidatus Wildermuthbacteria bacterium RIFCSPHIGHO2_01_FULL_48_27b</name>
    <dbReference type="NCBI Taxonomy" id="1802447"/>
    <lineage>
        <taxon>Bacteria</taxon>
        <taxon>Candidatus Wildermuthiibacteriota</taxon>
    </lineage>
</organism>
<evidence type="ECO:0000313" key="2">
    <source>
        <dbReference type="EMBL" id="OHA64043.1"/>
    </source>
</evidence>
<comment type="caution">
    <text evidence="2">The sequence shown here is derived from an EMBL/GenBank/DDBJ whole genome shotgun (WGS) entry which is preliminary data.</text>
</comment>
<dbReference type="EMBL" id="MHTS01000022">
    <property type="protein sequence ID" value="OHA64043.1"/>
    <property type="molecule type" value="Genomic_DNA"/>
</dbReference>
<accession>A0A1G2QU84</accession>
<dbReference type="AlphaFoldDB" id="A0A1G2QU84"/>
<evidence type="ECO:0000313" key="3">
    <source>
        <dbReference type="Proteomes" id="UP000178170"/>
    </source>
</evidence>
<feature type="compositionally biased region" description="Basic residues" evidence="1">
    <location>
        <begin position="120"/>
        <end position="135"/>
    </location>
</feature>
<name>A0A1G2QU84_9BACT</name>
<gene>
    <name evidence="2" type="ORF">A2843_01865</name>
</gene>
<proteinExistence type="predicted"/>
<dbReference type="Proteomes" id="UP000178170">
    <property type="component" value="Unassembled WGS sequence"/>
</dbReference>
<reference evidence="2 3" key="1">
    <citation type="journal article" date="2016" name="Nat. Commun.">
        <title>Thousands of microbial genomes shed light on interconnected biogeochemical processes in an aquifer system.</title>
        <authorList>
            <person name="Anantharaman K."/>
            <person name="Brown C.T."/>
            <person name="Hug L.A."/>
            <person name="Sharon I."/>
            <person name="Castelle C.J."/>
            <person name="Probst A.J."/>
            <person name="Thomas B.C."/>
            <person name="Singh A."/>
            <person name="Wilkins M.J."/>
            <person name="Karaoz U."/>
            <person name="Brodie E.L."/>
            <person name="Williams K.H."/>
            <person name="Hubbard S.S."/>
            <person name="Banfield J.F."/>
        </authorList>
    </citation>
    <scope>NUCLEOTIDE SEQUENCE [LARGE SCALE GENOMIC DNA]</scope>
</reference>